<feature type="binding site" evidence="7">
    <location>
        <begin position="326"/>
        <end position="330"/>
    </location>
    <ligand>
        <name>ATP</name>
        <dbReference type="ChEBI" id="CHEBI:30616"/>
    </ligand>
</feature>
<dbReference type="AlphaFoldDB" id="A0A6P8IX70"/>
<keyword evidence="5 7" id="KW-0067">ATP-binding</keyword>
<dbReference type="InterPro" id="IPR000749">
    <property type="entry name" value="ATP-guanido_PTrfase"/>
</dbReference>
<dbReference type="SUPFAM" id="SSF55931">
    <property type="entry name" value="Glutamine synthetase/guanido kinase"/>
    <property type="match status" value="1"/>
</dbReference>
<name>A0A6P8IX70_ACTTE</name>
<evidence type="ECO:0000256" key="4">
    <source>
        <dbReference type="ARBA" id="ARBA00022777"/>
    </source>
</evidence>
<dbReference type="GO" id="GO:0005739">
    <property type="term" value="C:mitochondrion"/>
    <property type="evidence" value="ECO:0007669"/>
    <property type="project" value="TreeGrafter"/>
</dbReference>
<dbReference type="Gene3D" id="1.10.135.10">
    <property type="entry name" value="ATP:guanido phosphotransferase, N-terminal domain"/>
    <property type="match status" value="1"/>
</dbReference>
<evidence type="ECO:0000259" key="9">
    <source>
        <dbReference type="PROSITE" id="PS51510"/>
    </source>
</evidence>
<proteinExistence type="inferred from homology"/>
<dbReference type="RefSeq" id="XP_031570638.1">
    <property type="nucleotide sequence ID" value="XM_031714778.1"/>
</dbReference>
<evidence type="ECO:0000256" key="3">
    <source>
        <dbReference type="ARBA" id="ARBA00022741"/>
    </source>
</evidence>
<keyword evidence="10" id="KW-1185">Reference proteome</keyword>
<gene>
    <name evidence="11" type="primary">LOC116304970</name>
</gene>
<feature type="domain" description="Phosphagen kinase C-terminal" evidence="9">
    <location>
        <begin position="160"/>
        <end position="401"/>
    </location>
</feature>
<dbReference type="GO" id="GO:0046314">
    <property type="term" value="P:phosphocreatine biosynthetic process"/>
    <property type="evidence" value="ECO:0007669"/>
    <property type="project" value="InterPro"/>
</dbReference>
<dbReference type="InParanoid" id="A0A6P8IX70"/>
<evidence type="ECO:0000256" key="1">
    <source>
        <dbReference type="ARBA" id="ARBA00006798"/>
    </source>
</evidence>
<keyword evidence="3 7" id="KW-0547">Nucleotide-binding</keyword>
<keyword evidence="4 7" id="KW-0418">Kinase</keyword>
<dbReference type="OrthoDB" id="430219at2759"/>
<dbReference type="GeneID" id="116304970"/>
<dbReference type="Pfam" id="PF00217">
    <property type="entry name" value="ATP-gua_Ptrans"/>
    <property type="match status" value="1"/>
</dbReference>
<dbReference type="GO" id="GO:0004111">
    <property type="term" value="F:creatine kinase activity"/>
    <property type="evidence" value="ECO:0007669"/>
    <property type="project" value="InterPro"/>
</dbReference>
<dbReference type="InterPro" id="IPR022413">
    <property type="entry name" value="ATP-guanido_PTrfase_N"/>
</dbReference>
<accession>A0A6P8IX70</accession>
<feature type="binding site" evidence="7">
    <location>
        <begin position="351"/>
        <end position="356"/>
    </location>
    <ligand>
        <name>ATP</name>
        <dbReference type="ChEBI" id="CHEBI:30616"/>
    </ligand>
</feature>
<comment type="caution">
    <text evidence="7">Lacks conserved residue(s) required for the propagation of feature annotation.</text>
</comment>
<dbReference type="PROSITE" id="PS51510">
    <property type="entry name" value="PHOSPHAGEN_KINASE_C"/>
    <property type="match status" value="1"/>
</dbReference>
<evidence type="ECO:0000313" key="11">
    <source>
        <dbReference type="RefSeq" id="XP_031570638.1"/>
    </source>
</evidence>
<dbReference type="FunFam" id="1.10.135.10:FF:000005">
    <property type="entry name" value="Glycocyamine kinase beta chain"/>
    <property type="match status" value="1"/>
</dbReference>
<comment type="similarity">
    <text evidence="1 6">Belongs to the ATP:guanido phosphotransferase family.</text>
</comment>
<dbReference type="KEGG" id="aten:116304970"/>
<evidence type="ECO:0000259" key="8">
    <source>
        <dbReference type="PROSITE" id="PS51509"/>
    </source>
</evidence>
<organism evidence="10 11">
    <name type="scientific">Actinia tenebrosa</name>
    <name type="common">Australian red waratah sea anemone</name>
    <dbReference type="NCBI Taxonomy" id="6105"/>
    <lineage>
        <taxon>Eukaryota</taxon>
        <taxon>Metazoa</taxon>
        <taxon>Cnidaria</taxon>
        <taxon>Anthozoa</taxon>
        <taxon>Hexacorallia</taxon>
        <taxon>Actiniaria</taxon>
        <taxon>Actiniidae</taxon>
        <taxon>Actinia</taxon>
    </lineage>
</organism>
<feature type="binding site" evidence="7">
    <location>
        <begin position="163"/>
        <end position="167"/>
    </location>
    <ligand>
        <name>ATP</name>
        <dbReference type="ChEBI" id="CHEBI:30616"/>
    </ligand>
</feature>
<keyword evidence="2 7" id="KW-0808">Transferase</keyword>
<evidence type="ECO:0000313" key="10">
    <source>
        <dbReference type="Proteomes" id="UP000515163"/>
    </source>
</evidence>
<dbReference type="PANTHER" id="PTHR11547">
    <property type="entry name" value="ARGININE OR CREATINE KINASE"/>
    <property type="match status" value="1"/>
</dbReference>
<evidence type="ECO:0000256" key="5">
    <source>
        <dbReference type="ARBA" id="ARBA00022840"/>
    </source>
</evidence>
<dbReference type="Gene3D" id="3.30.590.10">
    <property type="entry name" value="Glutamine synthetase/guanido kinase, catalytic domain"/>
    <property type="match status" value="1"/>
</dbReference>
<dbReference type="PROSITE" id="PS51509">
    <property type="entry name" value="PHOSPHAGEN_KINASE_N"/>
    <property type="match status" value="1"/>
</dbReference>
<feature type="domain" description="Phosphagen kinase N-terminal" evidence="8">
    <location>
        <begin position="48"/>
        <end position="135"/>
    </location>
</feature>
<evidence type="ECO:0000256" key="6">
    <source>
        <dbReference type="PROSITE-ProRule" id="PRU00842"/>
    </source>
</evidence>
<dbReference type="InterPro" id="IPR014746">
    <property type="entry name" value="Gln_synth/guanido_kin_cat_dom"/>
</dbReference>
<evidence type="ECO:0000256" key="2">
    <source>
        <dbReference type="ARBA" id="ARBA00022679"/>
    </source>
</evidence>
<dbReference type="GO" id="GO:0005524">
    <property type="term" value="F:ATP binding"/>
    <property type="evidence" value="ECO:0007669"/>
    <property type="project" value="UniProtKB-UniRule"/>
</dbReference>
<evidence type="ECO:0000256" key="7">
    <source>
        <dbReference type="PROSITE-ProRule" id="PRU00843"/>
    </source>
</evidence>
<sequence length="425" mass="48768">MEQESNITKRLLALTALGCGVYLSKEFYNWWRKRENEWRTERKGNDGYMRHPAYDSYPDLSIHNNLMARYLTPEVYEALKDKETPEGVTLEKVIQIGVRCPGMPWERASGVIAGDENSYHVFALLFDKIIKELHEYGPEEKHARNLDCSRIIKGMLDSKRVKSLRIKAHRSLRGFRLPAGCSREERREIEYVIRTALLRLQDEFEGEYISICDLSEGYKNRLAARMLLPDPTTPAITCSGRARDWPEARGIYLSHDKSFTVIVNEADHLQVVLLSKEKELATVFKKFTRGLSALEEELTRNGETFAWDGHLGFITSDPACLGTGLHVQVRLRLRRLSVDNRLHYVLKKLKLKRTRKGIPSIDIHKGDIYVCCFKTLGVTEVEMINTLIVGISTLLQLETLLENGEDIDRYIYTAARSGQVPLHSL</sequence>
<dbReference type="Pfam" id="PF02807">
    <property type="entry name" value="ATP-gua_PtransN"/>
    <property type="match status" value="1"/>
</dbReference>
<dbReference type="PANTHER" id="PTHR11547:SF57">
    <property type="entry name" value="PHOSPHAGEN KINASE C-TERMINAL DOMAIN-CONTAINING PROTEIN"/>
    <property type="match status" value="1"/>
</dbReference>
<dbReference type="InterPro" id="IPR022414">
    <property type="entry name" value="ATP-guanido_PTrfase_cat"/>
</dbReference>
<protein>
    <submittedName>
        <fullName evidence="11">Creatine kinase B-type-like</fullName>
    </submittedName>
</protein>
<dbReference type="Proteomes" id="UP000515163">
    <property type="component" value="Unplaced"/>
</dbReference>
<reference evidence="11" key="1">
    <citation type="submission" date="2025-08" db="UniProtKB">
        <authorList>
            <consortium name="RefSeq"/>
        </authorList>
    </citation>
    <scope>IDENTIFICATION</scope>
    <source>
        <tissue evidence="11">Tentacle</tissue>
    </source>
</reference>
<dbReference type="InterPro" id="IPR036802">
    <property type="entry name" value="ATP-guanido_PTrfase_N_sf"/>
</dbReference>
<dbReference type="SUPFAM" id="SSF48034">
    <property type="entry name" value="Guanido kinase N-terminal domain"/>
    <property type="match status" value="1"/>
</dbReference>